<accession>A0A3R5QT10</accession>
<reference evidence="2 3" key="1">
    <citation type="submission" date="2018-01" db="EMBL/GenBank/DDBJ databases">
        <title>Genome Sequencing and Assembly of Anaerobacter polyendosporus strain CT4.</title>
        <authorList>
            <person name="Tachaapaikoon C."/>
            <person name="Sutheeworapong S."/>
            <person name="Jenjaroenpun P."/>
            <person name="Wongsurawat T."/>
            <person name="Nookeaw I."/>
            <person name="Cheawchanlertfa P."/>
            <person name="Kosugi A."/>
            <person name="Cheevadhanarak S."/>
            <person name="Ratanakhanokchai K."/>
        </authorList>
    </citation>
    <scope>NUCLEOTIDE SEQUENCE [LARGE SCALE GENOMIC DNA]</scope>
    <source>
        <strain evidence="2 3">CT4</strain>
    </source>
</reference>
<evidence type="ECO:0000313" key="2">
    <source>
        <dbReference type="EMBL" id="QAA31813.1"/>
    </source>
</evidence>
<keyword evidence="1" id="KW-0472">Membrane</keyword>
<gene>
    <name evidence="2" type="ORF">C1I91_09225</name>
</gene>
<keyword evidence="3" id="KW-1185">Reference proteome</keyword>
<feature type="transmembrane region" description="Helical" evidence="1">
    <location>
        <begin position="43"/>
        <end position="67"/>
    </location>
</feature>
<dbReference type="OrthoDB" id="1685113at2"/>
<evidence type="ECO:0000256" key="1">
    <source>
        <dbReference type="SAM" id="Phobius"/>
    </source>
</evidence>
<dbReference type="EMBL" id="CP025746">
    <property type="protein sequence ID" value="QAA31813.1"/>
    <property type="molecule type" value="Genomic_DNA"/>
</dbReference>
<dbReference type="AlphaFoldDB" id="A0A3R5QT10"/>
<feature type="transmembrane region" description="Helical" evidence="1">
    <location>
        <begin position="159"/>
        <end position="180"/>
    </location>
</feature>
<organism evidence="2 3">
    <name type="scientific">Clostridium manihotivorum</name>
    <dbReference type="NCBI Taxonomy" id="2320868"/>
    <lineage>
        <taxon>Bacteria</taxon>
        <taxon>Bacillati</taxon>
        <taxon>Bacillota</taxon>
        <taxon>Clostridia</taxon>
        <taxon>Eubacteriales</taxon>
        <taxon>Clostridiaceae</taxon>
        <taxon>Clostridium</taxon>
    </lineage>
</organism>
<sequence length="214" mass="21693">MSGCYENNLSLTGYDNILPSYDYLPNPCCLPRIRGGLRSNTRFAFGSIIPFASGLPVILTTLASGLVSTVSALGFGSSATGLTVAGLTIDLTGTGALINEAFSMPRDGVIRSISAFYSNLLALTLVGTTVNITAQLYSAPPTSNIFTAIPGASVQLDPLPGVLAIGGTTSGITTGLSIPVPAETRLLLVFSATTTGIPIVATVTGYASAGIAIS</sequence>
<dbReference type="KEGG" id="cmah:C1I91_09225"/>
<feature type="transmembrane region" description="Helical" evidence="1">
    <location>
        <begin position="120"/>
        <end position="139"/>
    </location>
</feature>
<dbReference type="RefSeq" id="WP_128212609.1">
    <property type="nucleotide sequence ID" value="NZ_CP025746.1"/>
</dbReference>
<proteinExistence type="predicted"/>
<name>A0A3R5QT10_9CLOT</name>
<protein>
    <submittedName>
        <fullName evidence="2">BclB domain-containing protein</fullName>
    </submittedName>
</protein>
<keyword evidence="1" id="KW-0812">Transmembrane</keyword>
<feature type="transmembrane region" description="Helical" evidence="1">
    <location>
        <begin position="79"/>
        <end position="99"/>
    </location>
</feature>
<dbReference type="Proteomes" id="UP000286268">
    <property type="component" value="Chromosome"/>
</dbReference>
<feature type="transmembrane region" description="Helical" evidence="1">
    <location>
        <begin position="187"/>
        <end position="213"/>
    </location>
</feature>
<dbReference type="InterPro" id="IPR021210">
    <property type="entry name" value="Exosporium_BclB"/>
</dbReference>
<dbReference type="NCBIfam" id="TIGR03721">
    <property type="entry name" value="exospore_TM"/>
    <property type="match status" value="1"/>
</dbReference>
<keyword evidence="1" id="KW-1133">Transmembrane helix</keyword>
<evidence type="ECO:0000313" key="3">
    <source>
        <dbReference type="Proteomes" id="UP000286268"/>
    </source>
</evidence>